<evidence type="ECO:0000256" key="1">
    <source>
        <dbReference type="SAM" id="SignalP"/>
    </source>
</evidence>
<dbReference type="EMBL" id="CP014544">
    <property type="protein sequence ID" value="AMO68493.1"/>
    <property type="molecule type" value="Genomic_DNA"/>
</dbReference>
<dbReference type="PANTHER" id="PTHR34406:SF1">
    <property type="entry name" value="PROTEIN YCEI"/>
    <property type="match status" value="1"/>
</dbReference>
<dbReference type="KEGG" id="zal:AZF00_09350"/>
<dbReference type="PIRSF" id="PIRSF029811">
    <property type="entry name" value="UCP029811"/>
    <property type="match status" value="1"/>
</dbReference>
<dbReference type="InterPro" id="IPR027016">
    <property type="entry name" value="UCP029811"/>
</dbReference>
<organism evidence="3 4">
    <name type="scientific">Zhongshania aliphaticivorans</name>
    <dbReference type="NCBI Taxonomy" id="1470434"/>
    <lineage>
        <taxon>Bacteria</taxon>
        <taxon>Pseudomonadati</taxon>
        <taxon>Pseudomonadota</taxon>
        <taxon>Gammaproteobacteria</taxon>
        <taxon>Cellvibrionales</taxon>
        <taxon>Spongiibacteraceae</taxon>
        <taxon>Zhongshania</taxon>
    </lineage>
</organism>
<keyword evidence="1" id="KW-0732">Signal</keyword>
<gene>
    <name evidence="3" type="ORF">AZF00_09350</name>
</gene>
<dbReference type="STRING" id="1470434.AZF00_09350"/>
<accession>A0A127M5G1</accession>
<evidence type="ECO:0000259" key="2">
    <source>
        <dbReference type="SMART" id="SM00867"/>
    </source>
</evidence>
<dbReference type="RefSeq" id="WP_050985191.1">
    <property type="nucleotide sequence ID" value="NZ_CP014544.1"/>
</dbReference>
<dbReference type="SMART" id="SM00867">
    <property type="entry name" value="YceI"/>
    <property type="match status" value="1"/>
</dbReference>
<feature type="domain" description="Lipid/polyisoprenoid-binding YceI-like" evidence="2">
    <location>
        <begin position="22"/>
        <end position="190"/>
    </location>
</feature>
<protein>
    <recommendedName>
        <fullName evidence="2">Lipid/polyisoprenoid-binding YceI-like domain-containing protein</fullName>
    </recommendedName>
</protein>
<dbReference type="AlphaFoldDB" id="A0A127M5G1"/>
<dbReference type="Proteomes" id="UP000074119">
    <property type="component" value="Chromosome"/>
</dbReference>
<dbReference type="InterPro" id="IPR036761">
    <property type="entry name" value="TTHA0802/YceI-like_sf"/>
</dbReference>
<proteinExistence type="predicted"/>
<feature type="signal peptide" evidence="1">
    <location>
        <begin position="1"/>
        <end position="20"/>
    </location>
</feature>
<name>A0A127M5G1_9GAMM</name>
<sequence>MMKQLLCAAMLLLQLGAVNAMELKADSSSLSFVSIKNDAIAETMSFSSLTGSIDDKTGEAEIVVGLNSIASGIDIRNERMRKYLFETDKFPAATYTALVDMPELVTMSVGEQKTMKLTGALVMHGTNSPLSFDVIVTKRADGALHVVTLAPSFVDTQRFGLVAGVAKLRSLAGLNNIGLAVPVSFSVTFQ</sequence>
<dbReference type="Gene3D" id="2.40.128.110">
    <property type="entry name" value="Lipid/polyisoprenoid-binding, YceI-like"/>
    <property type="match status" value="1"/>
</dbReference>
<dbReference type="InterPro" id="IPR007372">
    <property type="entry name" value="Lipid/polyisoprenoid-bd_YceI"/>
</dbReference>
<evidence type="ECO:0000313" key="4">
    <source>
        <dbReference type="Proteomes" id="UP000074119"/>
    </source>
</evidence>
<feature type="chain" id="PRO_5007275045" description="Lipid/polyisoprenoid-binding YceI-like domain-containing protein" evidence="1">
    <location>
        <begin position="21"/>
        <end position="190"/>
    </location>
</feature>
<dbReference type="SUPFAM" id="SSF101874">
    <property type="entry name" value="YceI-like"/>
    <property type="match status" value="1"/>
</dbReference>
<dbReference type="PANTHER" id="PTHR34406">
    <property type="entry name" value="PROTEIN YCEI"/>
    <property type="match status" value="1"/>
</dbReference>
<dbReference type="Pfam" id="PF04264">
    <property type="entry name" value="YceI"/>
    <property type="match status" value="1"/>
</dbReference>
<reference evidence="3 4" key="1">
    <citation type="submission" date="2015-12" db="EMBL/GenBank/DDBJ databases">
        <authorList>
            <person name="Shamseldin A."/>
            <person name="Moawad H."/>
            <person name="Abd El-Rahim W.M."/>
            <person name="Sadowsky M.J."/>
        </authorList>
    </citation>
    <scope>NUCLEOTIDE SEQUENCE [LARGE SCALE GENOMIC DNA]</scope>
    <source>
        <strain evidence="3 4">SM2</strain>
    </source>
</reference>
<evidence type="ECO:0000313" key="3">
    <source>
        <dbReference type="EMBL" id="AMO68493.1"/>
    </source>
</evidence>